<protein>
    <submittedName>
        <fullName evidence="1">SgcJ/EcaC family oxidoreductase</fullName>
    </submittedName>
</protein>
<proteinExistence type="predicted"/>
<accession>A0A8G0ZTJ3</accession>
<gene>
    <name evidence="1" type="ORF">JO391_11885</name>
</gene>
<evidence type="ECO:0000313" key="2">
    <source>
        <dbReference type="Proteomes" id="UP000826300"/>
    </source>
</evidence>
<dbReference type="NCBIfam" id="TIGR02246">
    <property type="entry name" value="SgcJ/EcaC family oxidoreductase"/>
    <property type="match status" value="1"/>
</dbReference>
<name>A0A8G0ZTJ3_9RHOB</name>
<organism evidence="1 2">
    <name type="scientific">Neotabrizicola shimadae</name>
    <dbReference type="NCBI Taxonomy" id="2807096"/>
    <lineage>
        <taxon>Bacteria</taxon>
        <taxon>Pseudomonadati</taxon>
        <taxon>Pseudomonadota</taxon>
        <taxon>Alphaproteobacteria</taxon>
        <taxon>Rhodobacterales</taxon>
        <taxon>Paracoccaceae</taxon>
        <taxon>Neotabrizicola</taxon>
    </lineage>
</organism>
<sequence>MIPEDLSPLAAAAFARNFAALWGAGDSAGLATLFLPDGECLTVTGAEALGRDAVEAALAADLDGMLRGSRLVTGRTRVRNLNNELLLQQRYVLSGLVDQDGQDLGRHGLAMSALLIPSLEGLRALSVVLVPLELG</sequence>
<evidence type="ECO:0000313" key="1">
    <source>
        <dbReference type="EMBL" id="QYZ68482.1"/>
    </source>
</evidence>
<reference evidence="1" key="1">
    <citation type="submission" date="2021-02" db="EMBL/GenBank/DDBJ databases">
        <title>Rhodobacter shimadae sp. nov., an aerobic anoxygenic phototrophic bacterium isolated from a hot spring.</title>
        <authorList>
            <person name="Muramatsu S."/>
            <person name="Haruta S."/>
            <person name="Hirose S."/>
            <person name="Hanada S."/>
        </authorList>
    </citation>
    <scope>NUCLEOTIDE SEQUENCE</scope>
    <source>
        <strain evidence="1">N10</strain>
    </source>
</reference>
<dbReference type="EMBL" id="CP069370">
    <property type="protein sequence ID" value="QYZ68482.1"/>
    <property type="molecule type" value="Genomic_DNA"/>
</dbReference>
<dbReference type="KEGG" id="nsm:JO391_11885"/>
<dbReference type="Proteomes" id="UP000826300">
    <property type="component" value="Chromosome"/>
</dbReference>
<dbReference type="SUPFAM" id="SSF54427">
    <property type="entry name" value="NTF2-like"/>
    <property type="match status" value="1"/>
</dbReference>
<dbReference type="AlphaFoldDB" id="A0A8G0ZTJ3"/>
<keyword evidence="2" id="KW-1185">Reference proteome</keyword>
<dbReference type="InterPro" id="IPR011944">
    <property type="entry name" value="Steroid_delta5-4_isomerase"/>
</dbReference>
<dbReference type="Gene3D" id="3.10.450.50">
    <property type="match status" value="1"/>
</dbReference>
<dbReference type="InterPro" id="IPR032710">
    <property type="entry name" value="NTF2-like_dom_sf"/>
</dbReference>